<accession>A0ABY8R2H3</accession>
<dbReference type="EMBL" id="CP124685">
    <property type="protein sequence ID" value="WGX74911.1"/>
    <property type="molecule type" value="Genomic_DNA"/>
</dbReference>
<gene>
    <name evidence="1" type="ORF">QJS64_12325</name>
</gene>
<sequence>MKSIKITDYFEMTNIKKELSYYKIIPHQNTRNYKSIEIANIINKCYKDLNTRITKLEDDFIYDYEIKSQTKVAYYIHVSKNKGVEFFLIVPTVYASMFIEKVSLTWNKVEMKKVNDIPRFSDDCTKMSVQYTREDALSLDIIDKKSCDLLEAQLNVMNMMQDDDRIGIYYNFNYKNSQKQKGFRTRYNETMDKIKDGKNVDKIRDSKSIGKLLLKILMLSGEEIMDGISSLLGGEKKSNNDVAILKKNLGILQKKDLSKYTKEKGQLETISTQILIMSESQNKENEKLNISSLAQSFNKLDGDNKLRPKVIGIKRKIDLDRSKLPIPSNDMSIEEYWDL</sequence>
<organism evidence="1 2">
    <name type="scientific">Paraclostridium bifermentans</name>
    <name type="common">Clostridium bifermentans</name>
    <dbReference type="NCBI Taxonomy" id="1490"/>
    <lineage>
        <taxon>Bacteria</taxon>
        <taxon>Bacillati</taxon>
        <taxon>Bacillota</taxon>
        <taxon>Clostridia</taxon>
        <taxon>Peptostreptococcales</taxon>
        <taxon>Peptostreptococcaceae</taxon>
        <taxon>Paraclostridium</taxon>
    </lineage>
</organism>
<evidence type="ECO:0000313" key="1">
    <source>
        <dbReference type="EMBL" id="WGX74911.1"/>
    </source>
</evidence>
<keyword evidence="2" id="KW-1185">Reference proteome</keyword>
<dbReference type="Proteomes" id="UP001239169">
    <property type="component" value="Chromosome"/>
</dbReference>
<name>A0ABY8R2H3_PARBF</name>
<evidence type="ECO:0000313" key="2">
    <source>
        <dbReference type="Proteomes" id="UP001239169"/>
    </source>
</evidence>
<reference evidence="1 2" key="1">
    <citation type="submission" date="2023-04" db="EMBL/GenBank/DDBJ databases">
        <title>Bacteria Genome Submission.</title>
        <authorList>
            <person name="Isaac P."/>
        </authorList>
    </citation>
    <scope>NUCLEOTIDE SEQUENCE [LARGE SCALE GENOMIC DNA]</scope>
    <source>
        <strain evidence="1 2">SampleS7P1</strain>
    </source>
</reference>
<protein>
    <submittedName>
        <fullName evidence="1">Uncharacterized protein</fullName>
    </submittedName>
</protein>
<proteinExistence type="predicted"/>